<proteinExistence type="predicted"/>
<organism evidence="1 2">
    <name type="scientific">Brevibacterium senegalense</name>
    <dbReference type="NCBI Taxonomy" id="1033736"/>
    <lineage>
        <taxon>Bacteria</taxon>
        <taxon>Bacillati</taxon>
        <taxon>Actinomycetota</taxon>
        <taxon>Actinomycetes</taxon>
        <taxon>Micrococcales</taxon>
        <taxon>Brevibacteriaceae</taxon>
        <taxon>Brevibacterium</taxon>
    </lineage>
</organism>
<name>A0A921MB28_9MICO</name>
<dbReference type="AlphaFoldDB" id="A0A921MB28"/>
<reference evidence="1" key="2">
    <citation type="submission" date="2021-09" db="EMBL/GenBank/DDBJ databases">
        <authorList>
            <person name="Gilroy R."/>
        </authorList>
    </citation>
    <scope>NUCLEOTIDE SEQUENCE</scope>
    <source>
        <strain evidence="1">ChiGjej5B5-7349</strain>
    </source>
</reference>
<evidence type="ECO:0000313" key="2">
    <source>
        <dbReference type="Proteomes" id="UP000784435"/>
    </source>
</evidence>
<dbReference type="EMBL" id="DYUK01000019">
    <property type="protein sequence ID" value="HJG78949.1"/>
    <property type="molecule type" value="Genomic_DNA"/>
</dbReference>
<reference evidence="1" key="1">
    <citation type="journal article" date="2021" name="PeerJ">
        <title>Extensive microbial diversity within the chicken gut microbiome revealed by metagenomics and culture.</title>
        <authorList>
            <person name="Gilroy R."/>
            <person name="Ravi A."/>
            <person name="Getino M."/>
            <person name="Pursley I."/>
            <person name="Horton D.L."/>
            <person name="Alikhan N.F."/>
            <person name="Baker D."/>
            <person name="Gharbi K."/>
            <person name="Hall N."/>
            <person name="Watson M."/>
            <person name="Adriaenssens E.M."/>
            <person name="Foster-Nyarko E."/>
            <person name="Jarju S."/>
            <person name="Secka A."/>
            <person name="Antonio M."/>
            <person name="Oren A."/>
            <person name="Chaudhuri R.R."/>
            <person name="La Ragione R."/>
            <person name="Hildebrand F."/>
            <person name="Pallen M.J."/>
        </authorList>
    </citation>
    <scope>NUCLEOTIDE SEQUENCE</scope>
    <source>
        <strain evidence="1">ChiGjej5B5-7349</strain>
    </source>
</reference>
<dbReference type="Proteomes" id="UP000784435">
    <property type="component" value="Unassembled WGS sequence"/>
</dbReference>
<evidence type="ECO:0000313" key="1">
    <source>
        <dbReference type="EMBL" id="HJG78949.1"/>
    </source>
</evidence>
<gene>
    <name evidence="1" type="ORF">K8V08_00890</name>
</gene>
<accession>A0A921MB28</accession>
<protein>
    <submittedName>
        <fullName evidence="1">Uncharacterized protein</fullName>
    </submittedName>
</protein>
<comment type="caution">
    <text evidence="1">The sequence shown here is derived from an EMBL/GenBank/DDBJ whole genome shotgun (WGS) entry which is preliminary data.</text>
</comment>
<sequence>MSSAHPRPPRRLGIVVDAIARQCNEVGIESERGQLVHGRLRLVSCDAYGEAAGLRVPQAGEGVRIQVVCTYAFAHRWGLHTDLGPHGAVVE</sequence>